<keyword evidence="2" id="KW-1185">Reference proteome</keyword>
<reference evidence="1 2" key="1">
    <citation type="submission" date="2017-04" db="EMBL/GenBank/DDBJ databases">
        <authorList>
            <person name="Afonso C.L."/>
            <person name="Miller P.J."/>
            <person name="Scott M.A."/>
            <person name="Spackman E."/>
            <person name="Goraichik I."/>
            <person name="Dimitrov K.M."/>
            <person name="Suarez D.L."/>
            <person name="Swayne D.E."/>
        </authorList>
    </citation>
    <scope>NUCLEOTIDE SEQUENCE [LARGE SCALE GENOMIC DNA]</scope>
    <source>
        <strain evidence="1 2">DSM 22418</strain>
    </source>
</reference>
<dbReference type="EMBL" id="FXAU01000004">
    <property type="protein sequence ID" value="SMG36444.1"/>
    <property type="molecule type" value="Genomic_DNA"/>
</dbReference>
<dbReference type="InterPro" id="IPR001509">
    <property type="entry name" value="Epimerase_deHydtase"/>
</dbReference>
<dbReference type="Pfam" id="PF01370">
    <property type="entry name" value="Epimerase"/>
    <property type="match status" value="1"/>
</dbReference>
<dbReference type="RefSeq" id="WP_085473350.1">
    <property type="nucleotide sequence ID" value="NZ_CP038029.1"/>
</dbReference>
<dbReference type="Proteomes" id="UP000192980">
    <property type="component" value="Unassembled WGS sequence"/>
</dbReference>
<dbReference type="GO" id="GO:0005737">
    <property type="term" value="C:cytoplasm"/>
    <property type="evidence" value="ECO:0007669"/>
    <property type="project" value="TreeGrafter"/>
</dbReference>
<dbReference type="AlphaFoldDB" id="A0A1X7K5V9"/>
<protein>
    <submittedName>
        <fullName evidence="1">Nucleoside-diphosphate-sugar epimerase</fullName>
    </submittedName>
</protein>
<dbReference type="InterPro" id="IPR051783">
    <property type="entry name" value="NAD(P)-dependent_oxidoreduct"/>
</dbReference>
<gene>
    <name evidence="1" type="ORF">SAMN05660862_2624</name>
</gene>
<accession>A0A1X7K5V9</accession>
<dbReference type="PANTHER" id="PTHR48079:SF6">
    <property type="entry name" value="NAD(P)-BINDING DOMAIN-CONTAINING PROTEIN-RELATED"/>
    <property type="match status" value="1"/>
</dbReference>
<dbReference type="SUPFAM" id="SSF51735">
    <property type="entry name" value="NAD(P)-binding Rossmann-fold domains"/>
    <property type="match status" value="1"/>
</dbReference>
<dbReference type="InterPro" id="IPR036291">
    <property type="entry name" value="NAD(P)-bd_dom_sf"/>
</dbReference>
<dbReference type="GO" id="GO:0004029">
    <property type="term" value="F:aldehyde dehydrogenase (NAD+) activity"/>
    <property type="evidence" value="ECO:0007669"/>
    <property type="project" value="TreeGrafter"/>
</dbReference>
<sequence>MSEKKQKTIILGSFGFIGKFLIQQMGNSIGLSLRDPLWKSSLQGVDIIINLVGKAHDHKGTATESDYQHANVELAKQIFDEFVKSEAKLLIHISSLAALEEFESRQPLIEEDACHPISWYGKTKREAEEWLLCQELPEDKKLIILRPPMVHGPGDKGNLGLLYKLISKGIPYPLGAFNNKRSFISIGNFCFYIEQIIEKHNLLKSGIYHVADDQPISTKEIIQIIKEVTGKRGVDLALPKALIYAIARIGDRLPIPLNTSRLKKMTSDLLVSSTKIKQALGIDKLPVTAKEGLIRTIESFGKKG</sequence>
<dbReference type="STRING" id="561061.SAMN05660862_2624"/>
<evidence type="ECO:0000313" key="2">
    <source>
        <dbReference type="Proteomes" id="UP000192980"/>
    </source>
</evidence>
<evidence type="ECO:0000313" key="1">
    <source>
        <dbReference type="EMBL" id="SMG36444.1"/>
    </source>
</evidence>
<dbReference type="PANTHER" id="PTHR48079">
    <property type="entry name" value="PROTEIN YEEZ"/>
    <property type="match status" value="1"/>
</dbReference>
<organism evidence="1 2">
    <name type="scientific">Sphingobacterium psychroaquaticum</name>
    <dbReference type="NCBI Taxonomy" id="561061"/>
    <lineage>
        <taxon>Bacteria</taxon>
        <taxon>Pseudomonadati</taxon>
        <taxon>Bacteroidota</taxon>
        <taxon>Sphingobacteriia</taxon>
        <taxon>Sphingobacteriales</taxon>
        <taxon>Sphingobacteriaceae</taxon>
        <taxon>Sphingobacterium</taxon>
    </lineage>
</organism>
<dbReference type="Gene3D" id="3.40.50.720">
    <property type="entry name" value="NAD(P)-binding Rossmann-like Domain"/>
    <property type="match status" value="1"/>
</dbReference>
<proteinExistence type="predicted"/>
<name>A0A1X7K5V9_9SPHI</name>
<dbReference type="OrthoDB" id="329806at2"/>